<sequence length="142" mass="14877">MPWISRAAARELHSAGVATVHFGTLPVGSFFPVSDALDDMTSGLSGLAVDLYNELLAARASGLRGEGIGVEMIDYGAVASAITEDPGGFGIIAGRSEFLIDGAPFDSDQVGFWDPIHPAEAVHQAWGAYAAFVMERAAAPRR</sequence>
<protein>
    <submittedName>
        <fullName evidence="1">Uncharacterized protein</fullName>
    </submittedName>
</protein>
<name>A0AAU8ADN1_9RHOB</name>
<dbReference type="Gene3D" id="3.40.50.1110">
    <property type="entry name" value="SGNH hydrolase"/>
    <property type="match status" value="1"/>
</dbReference>
<organism evidence="1">
    <name type="scientific">Alloyangia sp. H15</name>
    <dbReference type="NCBI Taxonomy" id="3029062"/>
    <lineage>
        <taxon>Bacteria</taxon>
        <taxon>Pseudomonadati</taxon>
        <taxon>Pseudomonadota</taxon>
        <taxon>Alphaproteobacteria</taxon>
        <taxon>Rhodobacterales</taxon>
        <taxon>Roseobacteraceae</taxon>
        <taxon>Alloyangia</taxon>
    </lineage>
</organism>
<evidence type="ECO:0000313" key="1">
    <source>
        <dbReference type="EMBL" id="XCC92831.1"/>
    </source>
</evidence>
<dbReference type="InterPro" id="IPR036514">
    <property type="entry name" value="SGNH_hydro_sf"/>
</dbReference>
<dbReference type="AlphaFoldDB" id="A0AAU8ADN1"/>
<dbReference type="RefSeq" id="WP_353471659.1">
    <property type="nucleotide sequence ID" value="NZ_CP123384.1"/>
</dbReference>
<reference evidence="1" key="1">
    <citation type="submission" date="2023-02" db="EMBL/GenBank/DDBJ databases">
        <title>Description and genomic characterization of Salipiger bruguierae sp. nov., isolated from the sediment of mangrove plant Bruguiera sexangula.</title>
        <authorList>
            <person name="Long M."/>
        </authorList>
    </citation>
    <scope>NUCLEOTIDE SEQUENCE</scope>
    <source>
        <strain evidence="1">H15</strain>
    </source>
</reference>
<gene>
    <name evidence="1" type="ORF">PVT71_10115</name>
</gene>
<dbReference type="EMBL" id="CP123384">
    <property type="protein sequence ID" value="XCC92831.1"/>
    <property type="molecule type" value="Genomic_DNA"/>
</dbReference>
<proteinExistence type="predicted"/>
<dbReference type="GO" id="GO:0016788">
    <property type="term" value="F:hydrolase activity, acting on ester bonds"/>
    <property type="evidence" value="ECO:0007669"/>
    <property type="project" value="UniProtKB-ARBA"/>
</dbReference>
<accession>A0AAU8ADN1</accession>